<evidence type="ECO:0000313" key="2">
    <source>
        <dbReference type="Proteomes" id="UP000707138"/>
    </source>
</evidence>
<sequence>MTQSQPPDSIKIYCAPQFKKQIKNIAFLENKSISQYITNILEEHLTQSIKPSQDNLAILKKDMDRLELLTLSLFKDLYSALGKDNSFEEICSSIYREDQ</sequence>
<dbReference type="RefSeq" id="WP_205088504.1">
    <property type="nucleotide sequence ID" value="NZ_JACJLA010000030.1"/>
</dbReference>
<evidence type="ECO:0000313" key="1">
    <source>
        <dbReference type="EMBL" id="MBM6913658.1"/>
    </source>
</evidence>
<reference evidence="1 2" key="1">
    <citation type="journal article" date="2021" name="Sci. Rep.">
        <title>The distribution of antibiotic resistance genes in chicken gut microbiota commensals.</title>
        <authorList>
            <person name="Juricova H."/>
            <person name="Matiasovicova J."/>
            <person name="Kubasova T."/>
            <person name="Cejkova D."/>
            <person name="Rychlik I."/>
        </authorList>
    </citation>
    <scope>NUCLEOTIDE SEQUENCE [LARGE SCALE GENOMIC DNA]</scope>
    <source>
        <strain evidence="1 2">An537</strain>
    </source>
</reference>
<accession>A0ABS2GKJ8</accession>
<protein>
    <recommendedName>
        <fullName evidence="3">CopG family transcriptional regulator</fullName>
    </recommendedName>
</protein>
<keyword evidence="2" id="KW-1185">Reference proteome</keyword>
<name>A0ABS2GKJ8_9FIRM</name>
<evidence type="ECO:0008006" key="3">
    <source>
        <dbReference type="Google" id="ProtNLM"/>
    </source>
</evidence>
<dbReference type="Proteomes" id="UP000707138">
    <property type="component" value="Unassembled WGS sequence"/>
</dbReference>
<gene>
    <name evidence="1" type="ORF">H6A01_10085</name>
</gene>
<comment type="caution">
    <text evidence="1">The sequence shown here is derived from an EMBL/GenBank/DDBJ whole genome shotgun (WGS) entry which is preliminary data.</text>
</comment>
<dbReference type="EMBL" id="JACJLA010000030">
    <property type="protein sequence ID" value="MBM6913658.1"/>
    <property type="molecule type" value="Genomic_DNA"/>
</dbReference>
<proteinExistence type="predicted"/>
<organism evidence="1 2">
    <name type="scientific">Veillonella magna</name>
    <dbReference type="NCBI Taxonomy" id="464322"/>
    <lineage>
        <taxon>Bacteria</taxon>
        <taxon>Bacillati</taxon>
        <taxon>Bacillota</taxon>
        <taxon>Negativicutes</taxon>
        <taxon>Veillonellales</taxon>
        <taxon>Veillonellaceae</taxon>
        <taxon>Veillonella</taxon>
    </lineage>
</organism>